<dbReference type="Proteomes" id="UP001331761">
    <property type="component" value="Unassembled WGS sequence"/>
</dbReference>
<keyword evidence="2" id="KW-1185">Reference proteome</keyword>
<gene>
    <name evidence="1" type="ORF">GCK32_016466</name>
</gene>
<evidence type="ECO:0000313" key="2">
    <source>
        <dbReference type="Proteomes" id="UP001331761"/>
    </source>
</evidence>
<sequence length="236" mass="26257">GSEDTVYLIATSYLYTRQYAKCIEYSTSELKQGKEKKPQLLAVIIAAHFQLGNTQAVVRSSLDFLPTIVENSWWTLSPLIAEGGATMEASFWFIPYPAAGHWLSSILLETLRLLLTETADDLLISTVLVLSQVDFASFGFAAFNEAMTIAENKESFKSFGIFEFISHTSVLDRLTFMASEKPECFLSDPSENAEENLEDVIEARLNGIDEDSRLKSAMLYLAKVGLDLIKIVEASK</sequence>
<proteinExistence type="predicted"/>
<name>A0AAN8J0F6_TRICO</name>
<comment type="caution">
    <text evidence="1">The sequence shown here is derived from an EMBL/GenBank/DDBJ whole genome shotgun (WGS) entry which is preliminary data.</text>
</comment>
<organism evidence="1 2">
    <name type="scientific">Trichostrongylus colubriformis</name>
    <name type="common">Black scour worm</name>
    <dbReference type="NCBI Taxonomy" id="6319"/>
    <lineage>
        <taxon>Eukaryota</taxon>
        <taxon>Metazoa</taxon>
        <taxon>Ecdysozoa</taxon>
        <taxon>Nematoda</taxon>
        <taxon>Chromadorea</taxon>
        <taxon>Rhabditida</taxon>
        <taxon>Rhabditina</taxon>
        <taxon>Rhabditomorpha</taxon>
        <taxon>Strongyloidea</taxon>
        <taxon>Trichostrongylidae</taxon>
        <taxon>Trichostrongylus</taxon>
    </lineage>
</organism>
<reference evidence="1 2" key="1">
    <citation type="submission" date="2019-10" db="EMBL/GenBank/DDBJ databases">
        <title>Assembly and Annotation for the nematode Trichostrongylus colubriformis.</title>
        <authorList>
            <person name="Martin J."/>
        </authorList>
    </citation>
    <scope>NUCLEOTIDE SEQUENCE [LARGE SCALE GENOMIC DNA]</scope>
    <source>
        <strain evidence="1">G859</strain>
        <tissue evidence="1">Whole worm</tissue>
    </source>
</reference>
<evidence type="ECO:0000313" key="1">
    <source>
        <dbReference type="EMBL" id="KAK5971959.1"/>
    </source>
</evidence>
<feature type="non-terminal residue" evidence="1">
    <location>
        <position position="1"/>
    </location>
</feature>
<dbReference type="AlphaFoldDB" id="A0AAN8J0F6"/>
<accession>A0AAN8J0F6</accession>
<dbReference type="EMBL" id="WIXE01017174">
    <property type="protein sequence ID" value="KAK5971959.1"/>
    <property type="molecule type" value="Genomic_DNA"/>
</dbReference>
<protein>
    <submittedName>
        <fullName evidence="1">Uncharacterized protein</fullName>
    </submittedName>
</protein>